<organism evidence="3 4">
    <name type="scientific">Halobacteriovorax vibrionivorans</name>
    <dbReference type="NCBI Taxonomy" id="2152716"/>
    <lineage>
        <taxon>Bacteria</taxon>
        <taxon>Pseudomonadati</taxon>
        <taxon>Bdellovibrionota</taxon>
        <taxon>Bacteriovoracia</taxon>
        <taxon>Bacteriovoracales</taxon>
        <taxon>Halobacteriovoraceae</taxon>
        <taxon>Halobacteriovorax</taxon>
    </lineage>
</organism>
<evidence type="ECO:0000256" key="1">
    <source>
        <dbReference type="SAM" id="MobiDB-lite"/>
    </source>
</evidence>
<evidence type="ECO:0000313" key="4">
    <source>
        <dbReference type="Proteomes" id="UP000443582"/>
    </source>
</evidence>
<name>A0ABY0IEC6_9BACT</name>
<evidence type="ECO:0000313" key="3">
    <source>
        <dbReference type="EMBL" id="RZF20840.1"/>
    </source>
</evidence>
<dbReference type="EMBL" id="QDKL01000003">
    <property type="protein sequence ID" value="RZF20840.1"/>
    <property type="molecule type" value="Genomic_DNA"/>
</dbReference>
<keyword evidence="2" id="KW-1133">Transmembrane helix</keyword>
<dbReference type="Proteomes" id="UP000443582">
    <property type="component" value="Unassembled WGS sequence"/>
</dbReference>
<reference evidence="4" key="1">
    <citation type="journal article" date="2019" name="Int. J. Syst. Evol. Microbiol.">
        <title>Halobacteriovorax valvorus sp. nov., a novel prokaryotic predator isolated from coastal seawater of China.</title>
        <authorList>
            <person name="Chen M.-X."/>
        </authorList>
    </citation>
    <scope>NUCLEOTIDE SEQUENCE [LARGE SCALE GENOMIC DNA]</scope>
    <source>
        <strain evidence="4">BL9</strain>
    </source>
</reference>
<evidence type="ECO:0000256" key="2">
    <source>
        <dbReference type="SAM" id="Phobius"/>
    </source>
</evidence>
<feature type="region of interest" description="Disordered" evidence="1">
    <location>
        <begin position="1"/>
        <end position="20"/>
    </location>
</feature>
<protein>
    <submittedName>
        <fullName evidence="3">Uncharacterized protein</fullName>
    </submittedName>
</protein>
<keyword evidence="4" id="KW-1185">Reference proteome</keyword>
<keyword evidence="2" id="KW-0812">Transmembrane</keyword>
<gene>
    <name evidence="3" type="ORF">DAY19_12705</name>
</gene>
<accession>A0ABY0IEC6</accession>
<feature type="transmembrane region" description="Helical" evidence="2">
    <location>
        <begin position="42"/>
        <end position="67"/>
    </location>
</feature>
<keyword evidence="2" id="KW-0472">Membrane</keyword>
<dbReference type="RefSeq" id="WP_115363050.1">
    <property type="nucleotide sequence ID" value="NZ_QDKL01000003.1"/>
</dbReference>
<comment type="caution">
    <text evidence="3">The sequence shown here is derived from an EMBL/GenBank/DDBJ whole genome shotgun (WGS) entry which is preliminary data.</text>
</comment>
<proteinExistence type="predicted"/>
<sequence>MAAEDFGNQEGGGAKVHQFGGTHGHNDLSHLSLYYKQPIKSLLGRTGIVILSFFTIGLILSFATLFLSYTSFGREFLQGLVFYIF</sequence>